<sequence length="239" mass="28106">MNLDQVLYTLKTEFPNKAIDLSESLELIKEVLNDTMNSINHKSNDAFTKRDFAARRQYDDMAVFIHDYEQQIDQFVANLSVEAIDLVNEDNDTDEETEKNKIPNYADYMVDSNVEHTLYENFTHKRPFAFRINEKKLIEVKTWQEMLKKTAELLLSIDSEKFLAFEHMPGMNGKKNKYISTKQEGIRKPQLILDKVYIETHMSGNGIRNILLKMLKAYGFKATDYKVYFRADYTELNQE</sequence>
<comment type="caution">
    <text evidence="1">The sequence shown here is derived from an EMBL/GenBank/DDBJ whole genome shotgun (WGS) entry which is preliminary data.</text>
</comment>
<name>A0ABU0L6N6_9BACL</name>
<gene>
    <name evidence="1" type="ORF">QOZ95_005151</name>
</gene>
<evidence type="ECO:0008006" key="3">
    <source>
        <dbReference type="Google" id="ProtNLM"/>
    </source>
</evidence>
<dbReference type="Proteomes" id="UP001242811">
    <property type="component" value="Unassembled WGS sequence"/>
</dbReference>
<dbReference type="RefSeq" id="WP_152380535.1">
    <property type="nucleotide sequence ID" value="NZ_CP045298.1"/>
</dbReference>
<dbReference type="EMBL" id="JAUSWA010000048">
    <property type="protein sequence ID" value="MDQ0496951.1"/>
    <property type="molecule type" value="Genomic_DNA"/>
</dbReference>
<protein>
    <recommendedName>
        <fullName evidence="3">Phage protein</fullName>
    </recommendedName>
</protein>
<keyword evidence="2" id="KW-1185">Reference proteome</keyword>
<proteinExistence type="predicted"/>
<evidence type="ECO:0000313" key="1">
    <source>
        <dbReference type="EMBL" id="MDQ0496951.1"/>
    </source>
</evidence>
<organism evidence="1 2">
    <name type="scientific">Paenibacillus brasilensis</name>
    <dbReference type="NCBI Taxonomy" id="128574"/>
    <lineage>
        <taxon>Bacteria</taxon>
        <taxon>Bacillati</taxon>
        <taxon>Bacillota</taxon>
        <taxon>Bacilli</taxon>
        <taxon>Bacillales</taxon>
        <taxon>Paenibacillaceae</taxon>
        <taxon>Paenibacillus</taxon>
    </lineage>
</organism>
<accession>A0ABU0L6N6</accession>
<evidence type="ECO:0000313" key="2">
    <source>
        <dbReference type="Proteomes" id="UP001242811"/>
    </source>
</evidence>
<reference evidence="1 2" key="1">
    <citation type="submission" date="2023-07" db="EMBL/GenBank/DDBJ databases">
        <title>Genomic Encyclopedia of Type Strains, Phase IV (KMG-IV): sequencing the most valuable type-strain genomes for metagenomic binning, comparative biology and taxonomic classification.</title>
        <authorList>
            <person name="Goeker M."/>
        </authorList>
    </citation>
    <scope>NUCLEOTIDE SEQUENCE [LARGE SCALE GENOMIC DNA]</scope>
    <source>
        <strain evidence="1 2">DSM 14914</strain>
    </source>
</reference>